<reference evidence="4 5" key="1">
    <citation type="submission" date="2013-09" db="EMBL/GenBank/DDBJ databases">
        <title>Corchorus capsularis genome sequencing.</title>
        <authorList>
            <person name="Alam M."/>
            <person name="Haque M.S."/>
            <person name="Islam M.S."/>
            <person name="Emdad E.M."/>
            <person name="Islam M.M."/>
            <person name="Ahmed B."/>
            <person name="Halim A."/>
            <person name="Hossen Q.M.M."/>
            <person name="Hossain M.Z."/>
            <person name="Ahmed R."/>
            <person name="Khan M.M."/>
            <person name="Islam R."/>
            <person name="Rashid M.M."/>
            <person name="Khan S.A."/>
            <person name="Rahman M.S."/>
            <person name="Alam M."/>
        </authorList>
    </citation>
    <scope>NUCLEOTIDE SEQUENCE [LARGE SCALE GENOMIC DNA]</scope>
    <source>
        <strain evidence="5">cv. CVL-1</strain>
        <tissue evidence="4">Whole seedling</tissue>
    </source>
</reference>
<keyword evidence="5" id="KW-1185">Reference proteome</keyword>
<keyword evidence="1" id="KW-0863">Zinc-finger</keyword>
<evidence type="ECO:0000313" key="5">
    <source>
        <dbReference type="Proteomes" id="UP000188268"/>
    </source>
</evidence>
<dbReference type="GO" id="GO:0003676">
    <property type="term" value="F:nucleic acid binding"/>
    <property type="evidence" value="ECO:0007669"/>
    <property type="project" value="InterPro"/>
</dbReference>
<dbReference type="GO" id="GO:0008270">
    <property type="term" value="F:zinc ion binding"/>
    <property type="evidence" value="ECO:0007669"/>
    <property type="project" value="UniProtKB-KW"/>
</dbReference>
<name>A0A1R3JS69_COCAP</name>
<dbReference type="PROSITE" id="PS50158">
    <property type="entry name" value="ZF_CCHC"/>
    <property type="match status" value="1"/>
</dbReference>
<accession>A0A1R3JS69</accession>
<dbReference type="Gene3D" id="1.20.5.1160">
    <property type="entry name" value="Vasodilator-stimulated phosphoprotein"/>
    <property type="match status" value="1"/>
</dbReference>
<feature type="domain" description="CCHC-type" evidence="3">
    <location>
        <begin position="111"/>
        <end position="125"/>
    </location>
</feature>
<dbReference type="InterPro" id="IPR001878">
    <property type="entry name" value="Znf_CCHC"/>
</dbReference>
<dbReference type="SUPFAM" id="SSF57756">
    <property type="entry name" value="Retrovirus zinc finger-like domains"/>
    <property type="match status" value="1"/>
</dbReference>
<dbReference type="AlphaFoldDB" id="A0A1R3JS69"/>
<dbReference type="SMART" id="SM00343">
    <property type="entry name" value="ZnF_C2HC"/>
    <property type="match status" value="1"/>
</dbReference>
<dbReference type="OrthoDB" id="1001240at2759"/>
<sequence length="412" mass="48121">MWENIQEGLWKPTKRVEGEFVRVEWTQDDIKKFQLNYKAINTLHCALNTTEFNRVSTCTTAKEISEELKVTHEEPDEETEIQGRRRNRLYKRNFKKDKFKSKVRKQNQLICYKCREPGHTKTDCPLNSTEDQKKKKAMMASAWSDSDTSSVEASDVEEDIKANLCLTVKEDEPEVMNNPLISFDDLQSEFDNLYYDFEKFTSKYKTLKKMNPGLMNDLECLKKELTSMQESKDTLQNVLRHVIEENEKFEHELNELKIVSSNVTSSSGSNRFNSNRNQKNFRLRAMVEHEHNGEGVMAQPQEKKLCQLCDKGWRVTFDSRSCQRNDINTNKLIFIGKRHRNVYIVYLDDLQLSKNVCLMVRSSFKSKNIDSTTRALELLHLDLFGPIDVTSMVVKSLDFVIVDDKDEAIDFL</sequence>
<evidence type="ECO:0000259" key="3">
    <source>
        <dbReference type="PROSITE" id="PS50158"/>
    </source>
</evidence>
<dbReference type="Gramene" id="OMO97696">
    <property type="protein sequence ID" value="OMO97696"/>
    <property type="gene ID" value="CCACVL1_04484"/>
</dbReference>
<keyword evidence="2" id="KW-0175">Coiled coil</keyword>
<organism evidence="4 5">
    <name type="scientific">Corchorus capsularis</name>
    <name type="common">Jute</name>
    <dbReference type="NCBI Taxonomy" id="210143"/>
    <lineage>
        <taxon>Eukaryota</taxon>
        <taxon>Viridiplantae</taxon>
        <taxon>Streptophyta</taxon>
        <taxon>Embryophyta</taxon>
        <taxon>Tracheophyta</taxon>
        <taxon>Spermatophyta</taxon>
        <taxon>Magnoliopsida</taxon>
        <taxon>eudicotyledons</taxon>
        <taxon>Gunneridae</taxon>
        <taxon>Pentapetalae</taxon>
        <taxon>rosids</taxon>
        <taxon>malvids</taxon>
        <taxon>Malvales</taxon>
        <taxon>Malvaceae</taxon>
        <taxon>Grewioideae</taxon>
        <taxon>Apeibeae</taxon>
        <taxon>Corchorus</taxon>
    </lineage>
</organism>
<feature type="coiled-coil region" evidence="2">
    <location>
        <begin position="218"/>
        <end position="259"/>
    </location>
</feature>
<gene>
    <name evidence="4" type="ORF">CCACVL1_04484</name>
</gene>
<comment type="caution">
    <text evidence="4">The sequence shown here is derived from an EMBL/GenBank/DDBJ whole genome shotgun (WGS) entry which is preliminary data.</text>
</comment>
<proteinExistence type="predicted"/>
<dbReference type="PANTHER" id="PTHR34676">
    <property type="entry name" value="DUF4219 DOMAIN-CONTAINING PROTEIN-RELATED"/>
    <property type="match status" value="1"/>
</dbReference>
<protein>
    <submittedName>
        <fullName evidence="4">Zinc finger, CCHC-type</fullName>
    </submittedName>
</protein>
<dbReference type="Gene3D" id="4.10.60.10">
    <property type="entry name" value="Zinc finger, CCHC-type"/>
    <property type="match status" value="1"/>
</dbReference>
<dbReference type="Pfam" id="PF00098">
    <property type="entry name" value="zf-CCHC"/>
    <property type="match status" value="1"/>
</dbReference>
<evidence type="ECO:0000256" key="1">
    <source>
        <dbReference type="PROSITE-ProRule" id="PRU00047"/>
    </source>
</evidence>
<evidence type="ECO:0000313" key="4">
    <source>
        <dbReference type="EMBL" id="OMO97696.1"/>
    </source>
</evidence>
<dbReference type="Proteomes" id="UP000188268">
    <property type="component" value="Unassembled WGS sequence"/>
</dbReference>
<dbReference type="PANTHER" id="PTHR34676:SF17">
    <property type="entry name" value="OS06G0684500 PROTEIN"/>
    <property type="match status" value="1"/>
</dbReference>
<dbReference type="InterPro" id="IPR036875">
    <property type="entry name" value="Znf_CCHC_sf"/>
</dbReference>
<dbReference type="EMBL" id="AWWV01007193">
    <property type="protein sequence ID" value="OMO97696.1"/>
    <property type="molecule type" value="Genomic_DNA"/>
</dbReference>
<keyword evidence="1" id="KW-0862">Zinc</keyword>
<evidence type="ECO:0000256" key="2">
    <source>
        <dbReference type="SAM" id="Coils"/>
    </source>
</evidence>
<keyword evidence="1" id="KW-0479">Metal-binding</keyword>